<comment type="similarity">
    <text evidence="2 6">Belongs to the cytochrome P450 family.</text>
</comment>
<dbReference type="InterPro" id="IPR036396">
    <property type="entry name" value="Cyt_P450_sf"/>
</dbReference>
<evidence type="ECO:0000313" key="9">
    <source>
        <dbReference type="Proteomes" id="UP001150217"/>
    </source>
</evidence>
<evidence type="ECO:0000313" key="8">
    <source>
        <dbReference type="EMBL" id="KAJ4498835.1"/>
    </source>
</evidence>
<dbReference type="PROSITE" id="PS00086">
    <property type="entry name" value="CYTOCHROME_P450"/>
    <property type="match status" value="1"/>
</dbReference>
<reference evidence="8" key="1">
    <citation type="submission" date="2022-08" db="EMBL/GenBank/DDBJ databases">
        <title>A Global Phylogenomic Analysis of the Shiitake Genus Lentinula.</title>
        <authorList>
            <consortium name="DOE Joint Genome Institute"/>
            <person name="Sierra-Patev S."/>
            <person name="Min B."/>
            <person name="Naranjo-Ortiz M."/>
            <person name="Looney B."/>
            <person name="Konkel Z."/>
            <person name="Slot J.C."/>
            <person name="Sakamoto Y."/>
            <person name="Steenwyk J.L."/>
            <person name="Rokas A."/>
            <person name="Carro J."/>
            <person name="Camarero S."/>
            <person name="Ferreira P."/>
            <person name="Molpeceres G."/>
            <person name="Ruiz-Duenas F.J."/>
            <person name="Serrano A."/>
            <person name="Henrissat B."/>
            <person name="Drula E."/>
            <person name="Hughes K.W."/>
            <person name="Mata J.L."/>
            <person name="Ishikawa N.K."/>
            <person name="Vargas-Isla R."/>
            <person name="Ushijima S."/>
            <person name="Smith C.A."/>
            <person name="Ahrendt S."/>
            <person name="Andreopoulos W."/>
            <person name="He G."/>
            <person name="Labutti K."/>
            <person name="Lipzen A."/>
            <person name="Ng V."/>
            <person name="Riley R."/>
            <person name="Sandor L."/>
            <person name="Barry K."/>
            <person name="Martinez A.T."/>
            <person name="Xiao Y."/>
            <person name="Gibbons J.G."/>
            <person name="Terashima K."/>
            <person name="Grigoriev I.V."/>
            <person name="Hibbett D.S."/>
        </authorList>
    </citation>
    <scope>NUCLEOTIDE SEQUENCE</scope>
    <source>
        <strain evidence="8">RHP3577 ss4</strain>
    </source>
</reference>
<accession>A0ABQ8VWD0</accession>
<dbReference type="InterPro" id="IPR002403">
    <property type="entry name" value="Cyt_P450_E_grp-IV"/>
</dbReference>
<dbReference type="InterPro" id="IPR001128">
    <property type="entry name" value="Cyt_P450"/>
</dbReference>
<dbReference type="SUPFAM" id="SSF48264">
    <property type="entry name" value="Cytochrome P450"/>
    <property type="match status" value="1"/>
</dbReference>
<feature type="transmembrane region" description="Helical" evidence="7">
    <location>
        <begin position="6"/>
        <end position="24"/>
    </location>
</feature>
<dbReference type="Pfam" id="PF00067">
    <property type="entry name" value="p450"/>
    <property type="match status" value="1"/>
</dbReference>
<keyword evidence="7" id="KW-0472">Membrane</keyword>
<evidence type="ECO:0000256" key="3">
    <source>
        <dbReference type="ARBA" id="ARBA00022723"/>
    </source>
</evidence>
<keyword evidence="6" id="KW-0503">Monooxygenase</keyword>
<sequence length="525" mass="59314">MPSSTTWFIFGITLIFLAATRCIADSKLRKSKYKNIIFVGPTGIGTVIGFFQLLLGIRDFIQEGYDQHYGKLFAIPTLFQMTIVVSGHDLIEDIRKASDDQLSLYGSIKEGMQTDYTMEPHILENPYHFRFIHLSLTRDLGGRFPELKEEVIAAFSELVPPTDSKEFILILRDFSSDKSRDWITFPAWLTGKLVVLRVVNRLFVGPPLCNNSDYNEINDAYSDALVKTALIIGFTPGFLKPIVSRLLDVYIPKTLRRAMKHVAPIVKERLAKEKLFGADWDGKSNDLLTWLIEKTPESDKLSVTTIKAITIRLLATMFAAYRPASMALTQALFDLATFPGYIPELRAEVESIVKEEGISKDSIGKMYKLDSFIKESLRLRAGGKASMPRKVLKDFTFSNGTTVFAGSTIIAPGYAIHHDARHYSNPADFDGFRFARLREEQDDPVRYQMVSVNPTFMMFGNGRHACPGRFLVSALLKTMLAHVLMTYDIKLEHNGRRPTDKWYTFSPAPNQTAGLLFRRRSAPSC</sequence>
<evidence type="ECO:0000256" key="5">
    <source>
        <dbReference type="ARBA" id="ARBA00023004"/>
    </source>
</evidence>
<keyword evidence="7" id="KW-0812">Transmembrane</keyword>
<dbReference type="InterPro" id="IPR017972">
    <property type="entry name" value="Cyt_P450_CS"/>
</dbReference>
<dbReference type="EMBL" id="JANVFT010000013">
    <property type="protein sequence ID" value="KAJ4498835.1"/>
    <property type="molecule type" value="Genomic_DNA"/>
</dbReference>
<comment type="caution">
    <text evidence="8">The sequence shown here is derived from an EMBL/GenBank/DDBJ whole genome shotgun (WGS) entry which is preliminary data.</text>
</comment>
<evidence type="ECO:0000256" key="4">
    <source>
        <dbReference type="ARBA" id="ARBA00023002"/>
    </source>
</evidence>
<evidence type="ECO:0000256" key="1">
    <source>
        <dbReference type="ARBA" id="ARBA00001971"/>
    </source>
</evidence>
<keyword evidence="4 6" id="KW-0560">Oxidoreductase</keyword>
<keyword evidence="7" id="KW-1133">Transmembrane helix</keyword>
<organism evidence="8 9">
    <name type="scientific">Lentinula lateritia</name>
    <dbReference type="NCBI Taxonomy" id="40482"/>
    <lineage>
        <taxon>Eukaryota</taxon>
        <taxon>Fungi</taxon>
        <taxon>Dikarya</taxon>
        <taxon>Basidiomycota</taxon>
        <taxon>Agaricomycotina</taxon>
        <taxon>Agaricomycetes</taxon>
        <taxon>Agaricomycetidae</taxon>
        <taxon>Agaricales</taxon>
        <taxon>Marasmiineae</taxon>
        <taxon>Omphalotaceae</taxon>
        <taxon>Lentinula</taxon>
    </lineage>
</organism>
<dbReference type="CDD" id="cd11041">
    <property type="entry name" value="CYP503A1-like"/>
    <property type="match status" value="1"/>
</dbReference>
<dbReference type="Gene3D" id="1.10.630.10">
    <property type="entry name" value="Cytochrome P450"/>
    <property type="match status" value="1"/>
</dbReference>
<evidence type="ECO:0000256" key="7">
    <source>
        <dbReference type="SAM" id="Phobius"/>
    </source>
</evidence>
<evidence type="ECO:0000256" key="6">
    <source>
        <dbReference type="RuleBase" id="RU000461"/>
    </source>
</evidence>
<protein>
    <submittedName>
        <fullName evidence="8">Cytochrome P450</fullName>
    </submittedName>
</protein>
<comment type="cofactor">
    <cofactor evidence="1">
        <name>heme</name>
        <dbReference type="ChEBI" id="CHEBI:30413"/>
    </cofactor>
</comment>
<keyword evidence="6" id="KW-0349">Heme</keyword>
<feature type="transmembrane region" description="Helical" evidence="7">
    <location>
        <begin position="36"/>
        <end position="57"/>
    </location>
</feature>
<dbReference type="PANTHER" id="PTHR46206">
    <property type="entry name" value="CYTOCHROME P450"/>
    <property type="match status" value="1"/>
</dbReference>
<dbReference type="Proteomes" id="UP001150217">
    <property type="component" value="Unassembled WGS sequence"/>
</dbReference>
<gene>
    <name evidence="8" type="ORF">C8R41DRAFT_915919</name>
</gene>
<proteinExistence type="inferred from homology"/>
<keyword evidence="5 6" id="KW-0408">Iron</keyword>
<keyword evidence="9" id="KW-1185">Reference proteome</keyword>
<keyword evidence="3 6" id="KW-0479">Metal-binding</keyword>
<name>A0ABQ8VWD0_9AGAR</name>
<dbReference type="PRINTS" id="PR00465">
    <property type="entry name" value="EP450IV"/>
</dbReference>
<evidence type="ECO:0000256" key="2">
    <source>
        <dbReference type="ARBA" id="ARBA00010617"/>
    </source>
</evidence>